<evidence type="ECO:0000313" key="4">
    <source>
        <dbReference type="Proteomes" id="UP000241868"/>
    </source>
</evidence>
<dbReference type="GO" id="GO:0009279">
    <property type="term" value="C:cell outer membrane"/>
    <property type="evidence" value="ECO:0007669"/>
    <property type="project" value="UniProtKB-SubCell"/>
</dbReference>
<dbReference type="PROSITE" id="PS51257">
    <property type="entry name" value="PROKAR_LIPOPROTEIN"/>
    <property type="match status" value="1"/>
</dbReference>
<evidence type="ECO:0008006" key="5">
    <source>
        <dbReference type="Google" id="ProtNLM"/>
    </source>
</evidence>
<dbReference type="SUPFAM" id="SSF56925">
    <property type="entry name" value="OMPA-like"/>
    <property type="match status" value="1"/>
</dbReference>
<evidence type="ECO:0000313" key="3">
    <source>
        <dbReference type="EMBL" id="PSJ80698.1"/>
    </source>
</evidence>
<dbReference type="InterPro" id="IPR011250">
    <property type="entry name" value="OMP/PagP_B-barrel"/>
</dbReference>
<gene>
    <name evidence="3" type="ORF">C7N83_04755</name>
</gene>
<organism evidence="3 4">
    <name type="scientific">Neisseria iguanae</name>
    <dbReference type="NCBI Taxonomy" id="90242"/>
    <lineage>
        <taxon>Bacteria</taxon>
        <taxon>Pseudomonadati</taxon>
        <taxon>Pseudomonadota</taxon>
        <taxon>Betaproteobacteria</taxon>
        <taxon>Neisseriales</taxon>
        <taxon>Neisseriaceae</taxon>
        <taxon>Neisseria</taxon>
    </lineage>
</organism>
<evidence type="ECO:0000256" key="1">
    <source>
        <dbReference type="ARBA" id="ARBA00004442"/>
    </source>
</evidence>
<protein>
    <recommendedName>
        <fullName evidence="5">Transferrin-binding protein B C-lobe/N-lobe beta barrel domain-containing protein</fullName>
    </recommendedName>
</protein>
<feature type="signal peptide" evidence="2">
    <location>
        <begin position="1"/>
        <end position="23"/>
    </location>
</feature>
<reference evidence="3 4" key="1">
    <citation type="submission" date="2018-03" db="EMBL/GenBank/DDBJ databases">
        <title>Neisseria weixii sp. nov., isolated from the intestinal contents of Tibetan Plateau pika (Ochotona curzoniae) in Yushu, Qinghai Province, China.</title>
        <authorList>
            <person name="Gui Z."/>
        </authorList>
    </citation>
    <scope>NUCLEOTIDE SEQUENCE [LARGE SCALE GENOMIC DNA]</scope>
    <source>
        <strain evidence="3 4">ATCC 51483</strain>
    </source>
</reference>
<dbReference type="Proteomes" id="UP000241868">
    <property type="component" value="Unassembled WGS sequence"/>
</dbReference>
<dbReference type="AlphaFoldDB" id="A0A2P7U130"/>
<sequence length="346" mass="37179">MMNLLYKHSLLAIALPLLFSACAGGGHVDIPKTVVALPETNELAVGNMTSSDWHGPQKIASVTLLTDENKKVEMLEGRGSLGLYKVLSEKYKYKGDWVGAVERETNVDKEVMAYKTPDGKLYELTNLTDPLVTNAFGVQDTKMPTVHAGQPLAGGGELLVCCNNVTSSFAPGARQMKYGVWLSGSGEADLFVGGVKARVDKMQKPWDSTSPTPTGRATYEVMAMRYRNGKIATSAHDTATRNSMLTVNFNTGLLSGKILGNNDFGNDIVIDKVKVNGNTFSGKVVSGEVAGKVDGAFYGRSDWGSDGTEIGGKINFDSDKTLNSVFGGSRIRYDARDTSDSLTHIE</sequence>
<accession>A0A2P7U130</accession>
<proteinExistence type="predicted"/>
<dbReference type="Gene3D" id="2.40.160.90">
    <property type="match status" value="1"/>
</dbReference>
<comment type="caution">
    <text evidence="3">The sequence shown here is derived from an EMBL/GenBank/DDBJ whole genome shotgun (WGS) entry which is preliminary data.</text>
</comment>
<name>A0A2P7U130_9NEIS</name>
<dbReference type="RefSeq" id="WP_106741006.1">
    <property type="nucleotide sequence ID" value="NZ_PXYY01000019.1"/>
</dbReference>
<evidence type="ECO:0000256" key="2">
    <source>
        <dbReference type="SAM" id="SignalP"/>
    </source>
</evidence>
<comment type="subcellular location">
    <subcellularLocation>
        <location evidence="1">Cell outer membrane</location>
    </subcellularLocation>
</comment>
<dbReference type="EMBL" id="PXYY01000019">
    <property type="protein sequence ID" value="PSJ80698.1"/>
    <property type="molecule type" value="Genomic_DNA"/>
</dbReference>
<keyword evidence="2" id="KW-0732">Signal</keyword>
<keyword evidence="4" id="KW-1185">Reference proteome</keyword>
<dbReference type="Pfam" id="PF16960">
    <property type="entry name" value="HpuA"/>
    <property type="match status" value="1"/>
</dbReference>
<dbReference type="OrthoDB" id="8607152at2"/>
<feature type="chain" id="PRO_5015184832" description="Transferrin-binding protein B C-lobe/N-lobe beta barrel domain-containing protein" evidence="2">
    <location>
        <begin position="24"/>
        <end position="346"/>
    </location>
</feature>
<dbReference type="InterPro" id="IPR031586">
    <property type="entry name" value="HpuA"/>
</dbReference>